<feature type="region of interest" description="Disordered" evidence="1">
    <location>
        <begin position="203"/>
        <end position="228"/>
    </location>
</feature>
<feature type="region of interest" description="Disordered" evidence="1">
    <location>
        <begin position="95"/>
        <end position="130"/>
    </location>
</feature>
<feature type="compositionally biased region" description="Gly residues" evidence="1">
    <location>
        <begin position="213"/>
        <end position="228"/>
    </location>
</feature>
<evidence type="ECO:0000256" key="1">
    <source>
        <dbReference type="SAM" id="MobiDB-lite"/>
    </source>
</evidence>
<gene>
    <name evidence="2" type="ORF">LXN57_22495</name>
</gene>
<organism evidence="2 3">
    <name type="scientific">Paractinoplanes hotanensis</name>
    <dbReference type="NCBI Taxonomy" id="2906497"/>
    <lineage>
        <taxon>Bacteria</taxon>
        <taxon>Bacillati</taxon>
        <taxon>Actinomycetota</taxon>
        <taxon>Actinomycetes</taxon>
        <taxon>Micromonosporales</taxon>
        <taxon>Micromonosporaceae</taxon>
        <taxon>Paractinoplanes</taxon>
    </lineage>
</organism>
<evidence type="ECO:0000313" key="3">
    <source>
        <dbReference type="Proteomes" id="UP001523216"/>
    </source>
</evidence>
<protein>
    <submittedName>
        <fullName evidence="2">Uncharacterized protein</fullName>
    </submittedName>
</protein>
<dbReference type="EMBL" id="JAMQOL010000031">
    <property type="protein sequence ID" value="MCM4080355.1"/>
    <property type="molecule type" value="Genomic_DNA"/>
</dbReference>
<comment type="caution">
    <text evidence="2">The sequence shown here is derived from an EMBL/GenBank/DDBJ whole genome shotgun (WGS) entry which is preliminary data.</text>
</comment>
<sequence length="228" mass="23684">MSWNPRTAHRVAAIDAYRFPAAVRQRLASEHDSLSQAGLDQVESATRQWFRLAARHPRAKLTMPSLIAAALWTELSRQATEYAAFCTEAFGRASLDGPSPSGPTAPASPSGPTAPASPSGPTAPASSSGPAALADTFRFARQDENCGPAALPLLFRIDQQLAIRGGYRYLADCGGRGTCYDVPGAVCLQHLKGHGRLLRGRNRFGPPPPGNSGPAGGGMACGGGCGSS</sequence>
<feature type="compositionally biased region" description="Low complexity" evidence="1">
    <location>
        <begin position="97"/>
        <end position="130"/>
    </location>
</feature>
<dbReference type="Proteomes" id="UP001523216">
    <property type="component" value="Unassembled WGS sequence"/>
</dbReference>
<evidence type="ECO:0000313" key="2">
    <source>
        <dbReference type="EMBL" id="MCM4080355.1"/>
    </source>
</evidence>
<dbReference type="RefSeq" id="WP_251800154.1">
    <property type="nucleotide sequence ID" value="NZ_JAMQOL010000031.1"/>
</dbReference>
<name>A0ABT0Y3B1_9ACTN</name>
<accession>A0ABT0Y3B1</accession>
<reference evidence="2 3" key="1">
    <citation type="submission" date="2022-06" db="EMBL/GenBank/DDBJ databases">
        <title>Actinoplanes abujensis sp. nov., isolated from Nigerian arid soil.</title>
        <authorList>
            <person name="Ding P."/>
        </authorList>
    </citation>
    <scope>NUCLEOTIDE SEQUENCE [LARGE SCALE GENOMIC DNA]</scope>
    <source>
        <strain evidence="3">TRM88002</strain>
    </source>
</reference>
<keyword evidence="3" id="KW-1185">Reference proteome</keyword>
<proteinExistence type="predicted"/>